<evidence type="ECO:0000313" key="1">
    <source>
        <dbReference type="EMBL" id="UZP76152.1"/>
    </source>
</evidence>
<dbReference type="AlphaFoldDB" id="A0AAE9TK61"/>
<proteinExistence type="predicted"/>
<dbReference type="EMBL" id="CP097770">
    <property type="protein sequence ID" value="UZP76152.1"/>
    <property type="molecule type" value="Genomic_DNA"/>
</dbReference>
<gene>
    <name evidence="1" type="ORF">MF626_06430</name>
</gene>
<dbReference type="Gene3D" id="3.40.50.720">
    <property type="entry name" value="NAD(P)-binding Rossmann-like Domain"/>
    <property type="match status" value="1"/>
</dbReference>
<reference evidence="1" key="1">
    <citation type="submission" date="2022-11" db="EMBL/GenBank/DDBJ databases">
        <authorList>
            <person name="Vasilchenko N.G."/>
            <person name="Prazdnova E.V."/>
            <person name="Gorovtsov A.V."/>
            <person name="Chistyakov V.A."/>
            <person name="Pak M.L."/>
        </authorList>
    </citation>
    <scope>NUCLEOTIDE SEQUENCE</scope>
    <source>
        <strain evidence="1">R 4.5</strain>
    </source>
</reference>
<sequence length="147" mass="16583">MQAAVDLTPVDICAAAIIKLVGSSTLQERVFHLHNPHYVTYAEIYKAFVECGFKQTTKSREEMQLKRMELQTQDEEKQLLAGVVSTLFEPHEQAEQANISVDISHTLDVLQRIGFSYPVADRPFILKLTTYAVQTGFISPLHPHISL</sequence>
<accession>A0AAE9TK61</accession>
<protein>
    <submittedName>
        <fullName evidence="1">Uncharacterized protein</fullName>
    </submittedName>
</protein>
<organism evidence="1">
    <name type="scientific">Paenibacillus polymyxa</name>
    <name type="common">Bacillus polymyxa</name>
    <dbReference type="NCBI Taxonomy" id="1406"/>
    <lineage>
        <taxon>Bacteria</taxon>
        <taxon>Bacillati</taxon>
        <taxon>Bacillota</taxon>
        <taxon>Bacilli</taxon>
        <taxon>Bacillales</taxon>
        <taxon>Paenibacillaceae</taxon>
        <taxon>Paenibacillus</taxon>
    </lineage>
</organism>
<name>A0AAE9TK61_PAEPO</name>